<evidence type="ECO:0000256" key="1">
    <source>
        <dbReference type="SAM" id="Phobius"/>
    </source>
</evidence>
<protein>
    <submittedName>
        <fullName evidence="2">Uncharacterized protein</fullName>
    </submittedName>
</protein>
<dbReference type="OrthoDB" id="2830640at2759"/>
<dbReference type="Gene3D" id="1.20.58.340">
    <property type="entry name" value="Magnesium transport protein CorA, transmembrane region"/>
    <property type="match status" value="1"/>
</dbReference>
<reference evidence="2" key="1">
    <citation type="journal article" date="2020" name="Stud. Mycol.">
        <title>101 Dothideomycetes genomes: a test case for predicting lifestyles and emergence of pathogens.</title>
        <authorList>
            <person name="Haridas S."/>
            <person name="Albert R."/>
            <person name="Binder M."/>
            <person name="Bloem J."/>
            <person name="Labutti K."/>
            <person name="Salamov A."/>
            <person name="Andreopoulos B."/>
            <person name="Baker S."/>
            <person name="Barry K."/>
            <person name="Bills G."/>
            <person name="Bluhm B."/>
            <person name="Cannon C."/>
            <person name="Castanera R."/>
            <person name="Culley D."/>
            <person name="Daum C."/>
            <person name="Ezra D."/>
            <person name="Gonzalez J."/>
            <person name="Henrissat B."/>
            <person name="Kuo A."/>
            <person name="Liang C."/>
            <person name="Lipzen A."/>
            <person name="Lutzoni F."/>
            <person name="Magnuson J."/>
            <person name="Mondo S."/>
            <person name="Nolan M."/>
            <person name="Ohm R."/>
            <person name="Pangilinan J."/>
            <person name="Park H.-J."/>
            <person name="Ramirez L."/>
            <person name="Alfaro M."/>
            <person name="Sun H."/>
            <person name="Tritt A."/>
            <person name="Yoshinaga Y."/>
            <person name="Zwiers L.-H."/>
            <person name="Turgeon B."/>
            <person name="Goodwin S."/>
            <person name="Spatafora J."/>
            <person name="Crous P."/>
            <person name="Grigoriev I."/>
        </authorList>
    </citation>
    <scope>NUCLEOTIDE SEQUENCE</scope>
    <source>
        <strain evidence="2">CBS 122681</strain>
    </source>
</reference>
<feature type="transmembrane region" description="Helical" evidence="1">
    <location>
        <begin position="21"/>
        <end position="39"/>
    </location>
</feature>
<keyword evidence="1" id="KW-0812">Transmembrane</keyword>
<accession>A0A6A6SKL9</accession>
<feature type="transmembrane region" description="Helical" evidence="1">
    <location>
        <begin position="59"/>
        <end position="81"/>
    </location>
</feature>
<gene>
    <name evidence="2" type="ORF">K491DRAFT_613315</name>
</gene>
<feature type="non-terminal residue" evidence="2">
    <location>
        <position position="1"/>
    </location>
</feature>
<dbReference type="AlphaFoldDB" id="A0A6A6SKL9"/>
<dbReference type="Proteomes" id="UP000799324">
    <property type="component" value="Unassembled WGS sequence"/>
</dbReference>
<keyword evidence="3" id="KW-1185">Reference proteome</keyword>
<keyword evidence="1" id="KW-0472">Membrane</keyword>
<evidence type="ECO:0000313" key="3">
    <source>
        <dbReference type="Proteomes" id="UP000799324"/>
    </source>
</evidence>
<evidence type="ECO:0000313" key="2">
    <source>
        <dbReference type="EMBL" id="KAF2648160.1"/>
    </source>
</evidence>
<proteinExistence type="predicted"/>
<name>A0A6A6SKL9_9PLEO</name>
<keyword evidence="1" id="KW-1133">Transmembrane helix</keyword>
<organism evidence="2 3">
    <name type="scientific">Lophiostoma macrostomum CBS 122681</name>
    <dbReference type="NCBI Taxonomy" id="1314788"/>
    <lineage>
        <taxon>Eukaryota</taxon>
        <taxon>Fungi</taxon>
        <taxon>Dikarya</taxon>
        <taxon>Ascomycota</taxon>
        <taxon>Pezizomycotina</taxon>
        <taxon>Dothideomycetes</taxon>
        <taxon>Pleosporomycetidae</taxon>
        <taxon>Pleosporales</taxon>
        <taxon>Lophiostomataceae</taxon>
        <taxon>Lophiostoma</taxon>
    </lineage>
</organism>
<sequence length="103" mass="11545">LAESSQRVAIATSRDSAVMRVIGAVTVVFLPGTFTATFFSTTFFNFGDGINGKVYSSWLWLYFVLTIGLTAVVLGGTWYLWRTKERELQMHVDDKEASKLKQV</sequence>
<dbReference type="EMBL" id="MU004554">
    <property type="protein sequence ID" value="KAF2648160.1"/>
    <property type="molecule type" value="Genomic_DNA"/>
</dbReference>